<reference evidence="9 10" key="1">
    <citation type="submission" date="2023-09" db="EMBL/GenBank/DDBJ databases">
        <title>Whole genome shotgun sequencing (WGS) of Bosea sp. ZW T0_25, isolated from stored onions (Allium cepa).</title>
        <authorList>
            <person name="Stoll D.A."/>
            <person name="Huch M."/>
        </authorList>
    </citation>
    <scope>NUCLEOTIDE SEQUENCE [LARGE SCALE GENOMIC DNA]</scope>
    <source>
        <strain evidence="9 10">ZW T0_25</strain>
    </source>
</reference>
<proteinExistence type="inferred from homology"/>
<dbReference type="Gene3D" id="1.10.3720.10">
    <property type="entry name" value="MetI-like"/>
    <property type="match status" value="1"/>
</dbReference>
<keyword evidence="10" id="KW-1185">Reference proteome</keyword>
<dbReference type="SUPFAM" id="SSF161098">
    <property type="entry name" value="MetI-like"/>
    <property type="match status" value="1"/>
</dbReference>
<evidence type="ECO:0000256" key="7">
    <source>
        <dbReference type="RuleBase" id="RU363032"/>
    </source>
</evidence>
<evidence type="ECO:0000313" key="10">
    <source>
        <dbReference type="Proteomes" id="UP001254257"/>
    </source>
</evidence>
<feature type="domain" description="ABC transmembrane type-1" evidence="8">
    <location>
        <begin position="40"/>
        <end position="220"/>
    </location>
</feature>
<name>A0ABU3S961_9HYPH</name>
<dbReference type="CDD" id="cd06261">
    <property type="entry name" value="TM_PBP2"/>
    <property type="match status" value="1"/>
</dbReference>
<dbReference type="Pfam" id="PF00528">
    <property type="entry name" value="BPD_transp_1"/>
    <property type="match status" value="1"/>
</dbReference>
<dbReference type="RefSeq" id="WP_316019111.1">
    <property type="nucleotide sequence ID" value="NZ_JAWDID010000022.1"/>
</dbReference>
<keyword evidence="4 7" id="KW-0812">Transmembrane</keyword>
<protein>
    <submittedName>
        <fullName evidence="9">ABC transporter permease</fullName>
    </submittedName>
</protein>
<keyword evidence="2 7" id="KW-0813">Transport</keyword>
<dbReference type="InterPro" id="IPR000515">
    <property type="entry name" value="MetI-like"/>
</dbReference>
<evidence type="ECO:0000256" key="4">
    <source>
        <dbReference type="ARBA" id="ARBA00022692"/>
    </source>
</evidence>
<comment type="caution">
    <text evidence="9">The sequence shown here is derived from an EMBL/GenBank/DDBJ whole genome shotgun (WGS) entry which is preliminary data.</text>
</comment>
<keyword evidence="3" id="KW-1003">Cell membrane</keyword>
<dbReference type="PANTHER" id="PTHR30151:SF0">
    <property type="entry name" value="ABC TRANSPORTER PERMEASE PROTEIN MJ0413-RELATED"/>
    <property type="match status" value="1"/>
</dbReference>
<sequence>MTTATGLVSPGRFPSPTEFWQSLNQIATRGYAGAELANHAFHSVRLVILGFLVAIATGVPLGLWMGWSRRAEAAINPIFLIIRPIPPLAWIPLAILWLGLGDAAKIMVIWFAAFVPAVINAFAGVRNIDRPIIEAARMLGTPRWRLVSEVIAPAASPMIFTGLRLSLQAAWTTLVAAELVGALVGIGFVLNMAQQDIYPGMILVGMVTVGVLGWATTLLLGLAERRALAWNVAGRD</sequence>
<dbReference type="EMBL" id="JAWDID010000022">
    <property type="protein sequence ID" value="MDU0341284.1"/>
    <property type="molecule type" value="Genomic_DNA"/>
</dbReference>
<evidence type="ECO:0000256" key="3">
    <source>
        <dbReference type="ARBA" id="ARBA00022475"/>
    </source>
</evidence>
<gene>
    <name evidence="9" type="ORF">RKE40_15400</name>
</gene>
<evidence type="ECO:0000256" key="2">
    <source>
        <dbReference type="ARBA" id="ARBA00022448"/>
    </source>
</evidence>
<keyword evidence="6 7" id="KW-0472">Membrane</keyword>
<dbReference type="Proteomes" id="UP001254257">
    <property type="component" value="Unassembled WGS sequence"/>
</dbReference>
<feature type="transmembrane region" description="Helical" evidence="7">
    <location>
        <begin position="78"/>
        <end position="100"/>
    </location>
</feature>
<keyword evidence="5 7" id="KW-1133">Transmembrane helix</keyword>
<comment type="similarity">
    <text evidence="7">Belongs to the binding-protein-dependent transport system permease family.</text>
</comment>
<feature type="transmembrane region" description="Helical" evidence="7">
    <location>
        <begin position="106"/>
        <end position="125"/>
    </location>
</feature>
<comment type="subcellular location">
    <subcellularLocation>
        <location evidence="1 7">Cell membrane</location>
        <topology evidence="1 7">Multi-pass membrane protein</topology>
    </subcellularLocation>
</comment>
<evidence type="ECO:0000313" key="9">
    <source>
        <dbReference type="EMBL" id="MDU0341284.1"/>
    </source>
</evidence>
<accession>A0ABU3S961</accession>
<feature type="transmembrane region" description="Helical" evidence="7">
    <location>
        <begin position="46"/>
        <end position="66"/>
    </location>
</feature>
<feature type="transmembrane region" description="Helical" evidence="7">
    <location>
        <begin position="169"/>
        <end position="190"/>
    </location>
</feature>
<feature type="transmembrane region" description="Helical" evidence="7">
    <location>
        <begin position="202"/>
        <end position="223"/>
    </location>
</feature>
<evidence type="ECO:0000256" key="1">
    <source>
        <dbReference type="ARBA" id="ARBA00004651"/>
    </source>
</evidence>
<evidence type="ECO:0000256" key="5">
    <source>
        <dbReference type="ARBA" id="ARBA00022989"/>
    </source>
</evidence>
<evidence type="ECO:0000259" key="8">
    <source>
        <dbReference type="PROSITE" id="PS50928"/>
    </source>
</evidence>
<dbReference type="PANTHER" id="PTHR30151">
    <property type="entry name" value="ALKANE SULFONATE ABC TRANSPORTER-RELATED, MEMBRANE SUBUNIT"/>
    <property type="match status" value="1"/>
</dbReference>
<evidence type="ECO:0000256" key="6">
    <source>
        <dbReference type="ARBA" id="ARBA00023136"/>
    </source>
</evidence>
<organism evidence="9 10">
    <name type="scientific">Bosea rubneri</name>
    <dbReference type="NCBI Taxonomy" id="3075434"/>
    <lineage>
        <taxon>Bacteria</taxon>
        <taxon>Pseudomonadati</taxon>
        <taxon>Pseudomonadota</taxon>
        <taxon>Alphaproteobacteria</taxon>
        <taxon>Hyphomicrobiales</taxon>
        <taxon>Boseaceae</taxon>
        <taxon>Bosea</taxon>
    </lineage>
</organism>
<dbReference type="InterPro" id="IPR035906">
    <property type="entry name" value="MetI-like_sf"/>
</dbReference>
<dbReference type="PROSITE" id="PS50928">
    <property type="entry name" value="ABC_TM1"/>
    <property type="match status" value="1"/>
</dbReference>